<gene>
    <name evidence="1" type="ORF">P0Y53_21365</name>
</gene>
<reference evidence="1" key="1">
    <citation type="submission" date="2023-03" db="EMBL/GenBank/DDBJ databases">
        <title>Andean soil-derived lignocellulolytic bacterial consortium as a source of novel taxa and putative plastic-active enzymes.</title>
        <authorList>
            <person name="Diaz-Garcia L."/>
            <person name="Chuvochina M."/>
            <person name="Feuerriegel G."/>
            <person name="Bunk B."/>
            <person name="Sproer C."/>
            <person name="Streit W.R."/>
            <person name="Rodriguez L.M."/>
            <person name="Overmann J."/>
            <person name="Jimenez D.J."/>
        </authorList>
    </citation>
    <scope>NUCLEOTIDE SEQUENCE</scope>
    <source>
        <strain evidence="1">MAG 7</strain>
    </source>
</reference>
<protein>
    <submittedName>
        <fullName evidence="1">Uncharacterized protein</fullName>
    </submittedName>
</protein>
<evidence type="ECO:0000313" key="2">
    <source>
        <dbReference type="Proteomes" id="UP001220610"/>
    </source>
</evidence>
<dbReference type="AlphaFoldDB" id="A0AAJ6BHC5"/>
<accession>A0AAJ6BHC5</accession>
<evidence type="ECO:0000313" key="1">
    <source>
        <dbReference type="EMBL" id="WEK35046.1"/>
    </source>
</evidence>
<dbReference type="EMBL" id="CP119311">
    <property type="protein sequence ID" value="WEK35046.1"/>
    <property type="molecule type" value="Genomic_DNA"/>
</dbReference>
<organism evidence="1 2">
    <name type="scientific">Candidatus Pseudobacter hemicellulosilyticus</name>
    <dbReference type="NCBI Taxonomy" id="3121375"/>
    <lineage>
        <taxon>Bacteria</taxon>
        <taxon>Pseudomonadati</taxon>
        <taxon>Bacteroidota</taxon>
        <taxon>Chitinophagia</taxon>
        <taxon>Chitinophagales</taxon>
        <taxon>Chitinophagaceae</taxon>
        <taxon>Pseudobacter</taxon>
    </lineage>
</organism>
<sequence length="575" mass="63407">MKKLILILSFGLLFSGVSAQLPLLDRGVQLGGLWCFPLHGDTLTYVYLPKQASLAQGENGLPQFSYMRYVLGGAAGGTATGGSTIEEADGGAILNFLVLYHTPEELISNAQGLLRERLKNDSIRIRGPLLFDQGRYSLVSSVLSSDSLVKRSMLLTNGNAPVMQNNNVALSFGLTPLTSKILTQNFHMATPDVSLVFDMELSGLTENYDATLEIDWSEVKTHQSFNAGGTVYFVSADVKLALDELMKSQAIKLTVNGSNSEMEGLLNTVYEKLLGLLFAPVQPESLPERQQNDLAGALSQLIGNGGALSSGNTTGFGLNVGYQLKHLNSTGKSRLYFKGRSTVQRHHFITFNVGDLYKQYGDNEELFADKHLNDSRFLRRTILVGVDGDLEKEFDQMLNSVTVILNKEHGNGEVTTQTALVNKGSLANTQKPALVYGHYDDSTRWLEYRQRTIWQFRGGAVYESGWQTQDAAMINLFVPFVRKAIKLEGNLESLKQQGIRALSVQISYPFFSQQKQERITVSTSDSLQDKAFAITQPAGAEEVNYTITWIRNNGQTIEKTGVDKIGILFVDELPQ</sequence>
<dbReference type="Proteomes" id="UP001220610">
    <property type="component" value="Chromosome"/>
</dbReference>
<name>A0AAJ6BHC5_9BACT</name>
<proteinExistence type="predicted"/>